<feature type="non-terminal residue" evidence="1">
    <location>
        <position position="138"/>
    </location>
</feature>
<feature type="non-terminal residue" evidence="1">
    <location>
        <position position="1"/>
    </location>
</feature>
<protein>
    <submittedName>
        <fullName evidence="1">29343_t:CDS:1</fullName>
    </submittedName>
</protein>
<evidence type="ECO:0000313" key="1">
    <source>
        <dbReference type="EMBL" id="CAG8786810.1"/>
    </source>
</evidence>
<keyword evidence="2" id="KW-1185">Reference proteome</keyword>
<accession>A0ACA9RDA0</accession>
<organism evidence="1 2">
    <name type="scientific">Racocetra persica</name>
    <dbReference type="NCBI Taxonomy" id="160502"/>
    <lineage>
        <taxon>Eukaryota</taxon>
        <taxon>Fungi</taxon>
        <taxon>Fungi incertae sedis</taxon>
        <taxon>Mucoromycota</taxon>
        <taxon>Glomeromycotina</taxon>
        <taxon>Glomeromycetes</taxon>
        <taxon>Diversisporales</taxon>
        <taxon>Gigasporaceae</taxon>
        <taxon>Racocetra</taxon>
    </lineage>
</organism>
<reference evidence="1" key="1">
    <citation type="submission" date="2021-06" db="EMBL/GenBank/DDBJ databases">
        <authorList>
            <person name="Kallberg Y."/>
            <person name="Tangrot J."/>
            <person name="Rosling A."/>
        </authorList>
    </citation>
    <scope>NUCLEOTIDE SEQUENCE</scope>
    <source>
        <strain evidence="1">MA461A</strain>
    </source>
</reference>
<proteinExistence type="predicted"/>
<sequence length="138" mass="15718">FGQTQNMIAQMNMNTMWKNNSLQNENLLNNPNYQIQQLLQTMQYSSSITNIPNDLPCKFISNNLCFTNAYVIHSLDSAVSPIISSSIKQIVKICSSKRSQLMIATAKNYEDSHKLRNTQAFRGLENGDQNRVQVEKDV</sequence>
<comment type="caution">
    <text evidence="1">The sequence shown here is derived from an EMBL/GenBank/DDBJ whole genome shotgun (WGS) entry which is preliminary data.</text>
</comment>
<evidence type="ECO:0000313" key="2">
    <source>
        <dbReference type="Proteomes" id="UP000789920"/>
    </source>
</evidence>
<dbReference type="Proteomes" id="UP000789920">
    <property type="component" value="Unassembled WGS sequence"/>
</dbReference>
<gene>
    <name evidence="1" type="ORF">RPERSI_LOCUS18447</name>
</gene>
<dbReference type="EMBL" id="CAJVQC010048847">
    <property type="protein sequence ID" value="CAG8786810.1"/>
    <property type="molecule type" value="Genomic_DNA"/>
</dbReference>
<name>A0ACA9RDA0_9GLOM</name>